<dbReference type="RefSeq" id="WP_344277011.1">
    <property type="nucleotide sequence ID" value="NZ_BAAAHV010000012.1"/>
</dbReference>
<evidence type="ECO:0000256" key="1">
    <source>
        <dbReference type="SAM" id="MobiDB-lite"/>
    </source>
</evidence>
<dbReference type="Proteomes" id="UP001597542">
    <property type="component" value="Unassembled WGS sequence"/>
</dbReference>
<feature type="region of interest" description="Disordered" evidence="1">
    <location>
        <begin position="45"/>
        <end position="91"/>
    </location>
</feature>
<gene>
    <name evidence="2" type="ORF">ACFSUT_32800</name>
</gene>
<accession>A0ABW5I7A5</accession>
<organism evidence="2 3">
    <name type="scientific">Amycolatopsis albidoflavus</name>
    <dbReference type="NCBI Taxonomy" id="102226"/>
    <lineage>
        <taxon>Bacteria</taxon>
        <taxon>Bacillati</taxon>
        <taxon>Actinomycetota</taxon>
        <taxon>Actinomycetes</taxon>
        <taxon>Pseudonocardiales</taxon>
        <taxon>Pseudonocardiaceae</taxon>
        <taxon>Amycolatopsis</taxon>
    </lineage>
</organism>
<protein>
    <submittedName>
        <fullName evidence="2">Uncharacterized protein</fullName>
    </submittedName>
</protein>
<dbReference type="EMBL" id="JBHUKQ010000015">
    <property type="protein sequence ID" value="MFD2485094.1"/>
    <property type="molecule type" value="Genomic_DNA"/>
</dbReference>
<evidence type="ECO:0000313" key="2">
    <source>
        <dbReference type="EMBL" id="MFD2485094.1"/>
    </source>
</evidence>
<reference evidence="3" key="1">
    <citation type="journal article" date="2019" name="Int. J. Syst. Evol. Microbiol.">
        <title>The Global Catalogue of Microorganisms (GCM) 10K type strain sequencing project: providing services to taxonomists for standard genome sequencing and annotation.</title>
        <authorList>
            <consortium name="The Broad Institute Genomics Platform"/>
            <consortium name="The Broad Institute Genome Sequencing Center for Infectious Disease"/>
            <person name="Wu L."/>
            <person name="Ma J."/>
        </authorList>
    </citation>
    <scope>NUCLEOTIDE SEQUENCE [LARGE SCALE GENOMIC DNA]</scope>
    <source>
        <strain evidence="3">CGMCC 4.7638</strain>
    </source>
</reference>
<keyword evidence="3" id="KW-1185">Reference proteome</keyword>
<comment type="caution">
    <text evidence="2">The sequence shown here is derived from an EMBL/GenBank/DDBJ whole genome shotgun (WGS) entry which is preliminary data.</text>
</comment>
<proteinExistence type="predicted"/>
<evidence type="ECO:0000313" key="3">
    <source>
        <dbReference type="Proteomes" id="UP001597542"/>
    </source>
</evidence>
<name>A0ABW5I7A5_9PSEU</name>
<sequence length="91" mass="9885">MPDTIGRRDAAASEFAELICADPAWLRAEFEAIVAFGFGDAPLHGDTPGPRNAGREARQATTSVWRAWPPERRERSPPTRSGSTAAAFFGR</sequence>